<feature type="chain" id="PRO_5026927153" evidence="10">
    <location>
        <begin position="30"/>
        <end position="1604"/>
    </location>
</feature>
<dbReference type="InterPro" id="IPR019931">
    <property type="entry name" value="LPXTG_anchor"/>
</dbReference>
<gene>
    <name evidence="12" type="primary">sacC</name>
    <name evidence="12" type="ORF">CILFYP12_00663</name>
</gene>
<evidence type="ECO:0000256" key="1">
    <source>
        <dbReference type="ARBA" id="ARBA00009902"/>
    </source>
</evidence>
<proteinExistence type="inferred from homology"/>
<dbReference type="GO" id="GO:0004575">
    <property type="term" value="F:sucrose alpha-glucosidase activity"/>
    <property type="evidence" value="ECO:0007669"/>
    <property type="project" value="TreeGrafter"/>
</dbReference>
<dbReference type="InterPro" id="IPR013148">
    <property type="entry name" value="Glyco_hydro_32_N"/>
</dbReference>
<dbReference type="PROSITE" id="PS50847">
    <property type="entry name" value="GRAM_POS_ANCHORING"/>
    <property type="match status" value="1"/>
</dbReference>
<evidence type="ECO:0000259" key="11">
    <source>
        <dbReference type="PROSITE" id="PS50847"/>
    </source>
</evidence>
<feature type="coiled-coil region" evidence="8">
    <location>
        <begin position="1373"/>
        <end position="1414"/>
    </location>
</feature>
<dbReference type="Pfam" id="PF00251">
    <property type="entry name" value="Glyco_hydro_32N"/>
    <property type="match status" value="1"/>
</dbReference>
<keyword evidence="7 12" id="KW-0326">Glycosidase</keyword>
<evidence type="ECO:0000256" key="3">
    <source>
        <dbReference type="ARBA" id="ARBA00022525"/>
    </source>
</evidence>
<dbReference type="GO" id="GO:0005987">
    <property type="term" value="P:sucrose catabolic process"/>
    <property type="evidence" value="ECO:0007669"/>
    <property type="project" value="TreeGrafter"/>
</dbReference>
<dbReference type="CDD" id="cd18622">
    <property type="entry name" value="GH32_Inu-like"/>
    <property type="match status" value="1"/>
</dbReference>
<feature type="domain" description="Gram-positive cocci surface proteins LPxTG" evidence="11">
    <location>
        <begin position="1569"/>
        <end position="1604"/>
    </location>
</feature>
<dbReference type="InterPro" id="IPR023296">
    <property type="entry name" value="Glyco_hydro_beta-prop_sf"/>
</dbReference>
<evidence type="ECO:0000256" key="7">
    <source>
        <dbReference type="ARBA" id="ARBA00023295"/>
    </source>
</evidence>
<dbReference type="Gene3D" id="1.20.1270.70">
    <property type="entry name" value="Designed single chain three-helix bundle"/>
    <property type="match status" value="2"/>
</dbReference>
<dbReference type="InterPro" id="IPR011081">
    <property type="entry name" value="Big_4"/>
</dbReference>
<dbReference type="Pfam" id="PF07532">
    <property type="entry name" value="Big_4"/>
    <property type="match status" value="1"/>
</dbReference>
<dbReference type="PANTHER" id="PTHR42800:SF1">
    <property type="entry name" value="EXOINULINASE INUD (AFU_ORTHOLOGUE AFUA_5G00480)"/>
    <property type="match status" value="1"/>
</dbReference>
<keyword evidence="6" id="KW-0572">Peptidoglycan-anchor</keyword>
<evidence type="ECO:0000256" key="8">
    <source>
        <dbReference type="SAM" id="Coils"/>
    </source>
</evidence>
<dbReference type="EMBL" id="CACRTE010000010">
    <property type="protein sequence ID" value="VYS87985.1"/>
    <property type="molecule type" value="Genomic_DNA"/>
</dbReference>
<dbReference type="InterPro" id="IPR018053">
    <property type="entry name" value="Glyco_hydro_32_AS"/>
</dbReference>
<comment type="similarity">
    <text evidence="1">Belongs to the glycosyl hydrolase 32 family.</text>
</comment>
<evidence type="ECO:0000256" key="10">
    <source>
        <dbReference type="SAM" id="SignalP"/>
    </source>
</evidence>
<dbReference type="Pfam" id="PF07554">
    <property type="entry name" value="FIVAR"/>
    <property type="match status" value="2"/>
</dbReference>
<keyword evidence="4 10" id="KW-0732">Signal</keyword>
<dbReference type="RefSeq" id="WP_008728478.1">
    <property type="nucleotide sequence ID" value="NZ_CABHIW010000032.1"/>
</dbReference>
<feature type="compositionally biased region" description="Basic and acidic residues" evidence="9">
    <location>
        <begin position="1548"/>
        <end position="1564"/>
    </location>
</feature>
<dbReference type="SMART" id="SM00640">
    <property type="entry name" value="Glyco_32"/>
    <property type="match status" value="1"/>
</dbReference>
<dbReference type="InterPro" id="IPR010496">
    <property type="entry name" value="AL/BT2_dom"/>
</dbReference>
<name>A0A6N2S7Z9_CLOIN</name>
<dbReference type="GO" id="GO:0005737">
    <property type="term" value="C:cytoplasm"/>
    <property type="evidence" value="ECO:0007669"/>
    <property type="project" value="TreeGrafter"/>
</dbReference>
<evidence type="ECO:0000313" key="12">
    <source>
        <dbReference type="EMBL" id="VYS87985.1"/>
    </source>
</evidence>
<dbReference type="NCBIfam" id="TIGR01167">
    <property type="entry name" value="LPXTG_anchor"/>
    <property type="match status" value="1"/>
</dbReference>
<evidence type="ECO:0000256" key="2">
    <source>
        <dbReference type="ARBA" id="ARBA00022512"/>
    </source>
</evidence>
<dbReference type="Gene3D" id="2.115.10.20">
    <property type="entry name" value="Glycosyl hydrolase domain, family 43"/>
    <property type="match status" value="1"/>
</dbReference>
<feature type="signal peptide" evidence="10">
    <location>
        <begin position="1"/>
        <end position="29"/>
    </location>
</feature>
<reference evidence="12" key="1">
    <citation type="submission" date="2019-11" db="EMBL/GenBank/DDBJ databases">
        <authorList>
            <person name="Feng L."/>
        </authorList>
    </citation>
    <scope>NUCLEOTIDE SEQUENCE</scope>
    <source>
        <strain evidence="12">CinnocuumLFYP12</strain>
    </source>
</reference>
<dbReference type="PROSITE" id="PS00609">
    <property type="entry name" value="GLYCOSYL_HYDROL_F32"/>
    <property type="match status" value="1"/>
</dbReference>
<dbReference type="PANTHER" id="PTHR42800">
    <property type="entry name" value="EXOINULINASE INUD (AFU_ORTHOLOGUE AFUA_5G00480)"/>
    <property type="match status" value="1"/>
</dbReference>
<dbReference type="InterPro" id="IPR001362">
    <property type="entry name" value="Glyco_hydro_32"/>
</dbReference>
<dbReference type="Gene3D" id="2.60.120.560">
    <property type="entry name" value="Exo-inulinase, domain 1"/>
    <property type="match status" value="4"/>
</dbReference>
<dbReference type="Pfam" id="PF08244">
    <property type="entry name" value="Glyco_hydro_32C"/>
    <property type="match status" value="1"/>
</dbReference>
<organism evidence="12">
    <name type="scientific">Clostridium innocuum</name>
    <dbReference type="NCBI Taxonomy" id="1522"/>
    <lineage>
        <taxon>Bacteria</taxon>
        <taxon>Bacillati</taxon>
        <taxon>Bacillota</taxon>
        <taxon>Clostridia</taxon>
        <taxon>Eubacteriales</taxon>
        <taxon>Clostridiaceae</taxon>
        <taxon>Clostridium</taxon>
    </lineage>
</organism>
<keyword evidence="5 12" id="KW-0378">Hydrolase</keyword>
<sequence>MTRKTTRMLAAFMSCSMAVSNLIPFNVLAETIPEKQETKMPQTNEQIPEVKEAAPVALSNFTGSNVHAADGKIAMGNTGSDNFAMSEDMKEIADDFHYSADLNIKSGDAACAALLVGVGDRSQPGNAWRAANVIHHEGENKMRMFRVPGDHNYQPMQVLNGYDSSKTVHLDLDIKANGDFTYKVISEGGTENIMSGNMDDWAGGYIGLLTFSTEAEFSNVQFTDRTVRVDESLFHTTLENLRGLQGSWKITDNGMHSQGSGDNFAISDTKIENFEYSANINNLDKNGAGALMFRVQNPANPKDGCYVMNADYKNNIFKLFEFPSGASIAEVPLSDVEPNADGSYDMKVVVVGEDIYVYANGKGIMREKDSRHKGEGYLGLLTWEGNIMYQNLNHKAASDLPIVEDAQLSDFQVLTDGVTITPAFDPEVKNYGMDIPAGVDRVDVKPQSNGDVYITLKDRNGKVTKEKQKVTDTFALTAEDFDMNFLNMEITVEKDGFSRNINFAVNKWLSTAELAEQPYRAQFHVTPQINFMNDPNGMVYDSTDGYWHLFYQYSPNNNFYKQSQAHVRSKDLVNWEQQPLGLQIDEHGLIFSGSAVEDTENTSGLFTDNKPGESKLVSIYTYHNEKTGKQAQAIASSKDHGVTWQKYAGNPVLPNEGNTLSGNDFRDPKVFQIDGDDSKTWYMVTAGGAAQIFTSSDLIHWTRSQNLTYKNGDQIHSECPGLIPAKVNGTGETKWIYNGSAGFYIVGSMKKDTNGIYKWSAESEKMDIDSNANPWGGFGKYATMTFFKDGTGKNRQIGISWLQDFIEFDGKTYKGLQSLPQEYGLKQDKDGNYTVTSNVVEEVEQLRDTKHILYQTENKRVSSSDTNILRGVSGIRYDLEGEFTLGSAKEFGFKLRQGNGKELMFKYNQDTQKMYVDGRNAGYHVNSGDFSYTLKPMAGNKVKLRILIDQGAVEAFGNDGEANISTAMYQENSNIGMEFFCEDGDVTIDKLHIYDMKSMYSGKSGSETEQAQLYLSAPQRAEIDSEFRIDTNIYPNISDTSDIAWEHKGLTLVKKEDGSIVLKGNKTGTYKVKATVGGISKEISVQIFVPDFQTNITTWPKGNAFWSITDNGMMGRNTGGDSFFMSDAKVYKDQAFTLEADMDIVSDTGVAAGITFGVKDKNNVTASWFCANIERTANGDLAKLFKNENGEKWAVSKLVPSTKRAAPYHLKLVYDGAGKLTYYVNDLEIGSRDHADLPAEGFVGIQTFKSDTVFNNVTIAYTDAKPVKAEETLAPISVAYKEADVDKKLPQRVNIRYDNGAVLAQPITWNTRSVDTSKPGVYLVEGTADGLAVQITVTVQTNKAELMKAVEAAKNYKENDYTADSWKQFTAALQEAQAVLDKAEATQSEIDNAVEKLDIAVKQLQKNIKKADKTELENVLKQAKSIKADGYTAESYKRLTAAVKAAEKIMADENALQSDVDNAVKAVNTAVASLEAVKETVNKKQLEDLVKILKTVKKESYTAASWTAFEKALQQAEAVLKDEHVSAADVTKAYEALQKAYRALSPMKLEEDKKQEDEKKESGKPDATNPDTGDTTSAAAAGMLTLLAGGAAVVIRRRKKSGKA</sequence>
<dbReference type="SUPFAM" id="SSF75005">
    <property type="entry name" value="Arabinanase/levansucrase/invertase"/>
    <property type="match status" value="1"/>
</dbReference>
<dbReference type="SUPFAM" id="SSF49899">
    <property type="entry name" value="Concanavalin A-like lectins/glucanases"/>
    <property type="match status" value="1"/>
</dbReference>
<evidence type="ECO:0000256" key="9">
    <source>
        <dbReference type="SAM" id="MobiDB-lite"/>
    </source>
</evidence>
<feature type="region of interest" description="Disordered" evidence="9">
    <location>
        <begin position="1547"/>
        <end position="1578"/>
    </location>
</feature>
<accession>A0A6N2S7Z9</accession>
<keyword evidence="8" id="KW-0175">Coiled coil</keyword>
<evidence type="ECO:0000256" key="4">
    <source>
        <dbReference type="ARBA" id="ARBA00022729"/>
    </source>
</evidence>
<dbReference type="Gene3D" id="1.20.1270.90">
    <property type="entry name" value="AF1782-like"/>
    <property type="match status" value="1"/>
</dbReference>
<dbReference type="InterPro" id="IPR013320">
    <property type="entry name" value="ConA-like_dom_sf"/>
</dbReference>
<dbReference type="GO" id="GO:0051669">
    <property type="term" value="F:fructan beta-fructosidase activity"/>
    <property type="evidence" value="ECO:0007669"/>
    <property type="project" value="UniProtKB-EC"/>
</dbReference>
<keyword evidence="3" id="KW-0964">Secreted</keyword>
<protein>
    <submittedName>
        <fullName evidence="12">Levanase</fullName>
        <ecNumber evidence="12">3.2.1.80</ecNumber>
    </submittedName>
</protein>
<dbReference type="EC" id="3.2.1.80" evidence="12"/>
<dbReference type="InterPro" id="IPR013189">
    <property type="entry name" value="Glyco_hydro_32_C"/>
</dbReference>
<evidence type="ECO:0000256" key="6">
    <source>
        <dbReference type="ARBA" id="ARBA00023088"/>
    </source>
</evidence>
<dbReference type="Pfam" id="PF06439">
    <property type="entry name" value="3keto-disac_hyd"/>
    <property type="match status" value="1"/>
</dbReference>
<evidence type="ECO:0000256" key="5">
    <source>
        <dbReference type="ARBA" id="ARBA00022801"/>
    </source>
</evidence>
<keyword evidence="2" id="KW-0134">Cell wall</keyword>